<dbReference type="CDD" id="cd09159">
    <property type="entry name" value="PLDc_ybhO_like_2"/>
    <property type="match status" value="1"/>
</dbReference>
<dbReference type="InterPro" id="IPR025202">
    <property type="entry name" value="PLD-like_dom"/>
</dbReference>
<evidence type="ECO:0000313" key="2">
    <source>
        <dbReference type="EMBL" id="WBE24655.1"/>
    </source>
</evidence>
<evidence type="ECO:0000313" key="3">
    <source>
        <dbReference type="Proteomes" id="UP001212189"/>
    </source>
</evidence>
<dbReference type="CDD" id="cd09110">
    <property type="entry name" value="PLDc_CLS_1"/>
    <property type="match status" value="1"/>
</dbReference>
<dbReference type="GO" id="GO:0016020">
    <property type="term" value="C:membrane"/>
    <property type="evidence" value="ECO:0007669"/>
    <property type="project" value="TreeGrafter"/>
</dbReference>
<dbReference type="InterPro" id="IPR001736">
    <property type="entry name" value="PLipase_D/transphosphatidylase"/>
</dbReference>
<feature type="domain" description="PLD phosphodiesterase" evidence="1">
    <location>
        <begin position="294"/>
        <end position="320"/>
    </location>
</feature>
<evidence type="ECO:0000259" key="1">
    <source>
        <dbReference type="PROSITE" id="PS50035"/>
    </source>
</evidence>
<proteinExistence type="predicted"/>
<accession>A0AAF0AIQ7</accession>
<dbReference type="Pfam" id="PF13091">
    <property type="entry name" value="PLDc_2"/>
    <property type="match status" value="2"/>
</dbReference>
<gene>
    <name evidence="2" type="ORF">O6P33_09795</name>
</gene>
<sequence>MAGLIFPWRADNQFQLLIDGPAFFADWLERVATAQKQIDIELYLVSSGNSAERVQEALFAAVQRGVRVRCLFDSFGSRGFRPAQRRLWLAAGIELRFYNPLGWTRGLQNFYRDHRKLLLIDELVAYVGGAGLTDQFWQPDAPVSLWHEVMVRVQGPVVNDWQTLFDYQWDSCIERFFWQQNNSPVQAPSQDSPPLPFANIGKARVAYAASTQHRNIQKSLLRAIKGAHQTVWLATPYFLPTWSIRRALRKAAVRGVDVRLLLTGRHTDLPPVRWAGQRYYPALLRKGVRIFEYQPRFLHLKMVMVDSWVTIGSCNFDHWHLRFNLENNLEARDAGLLEQVTASMLRDFQDSLEITEQVWRERPLIQRIRQRLWGWLDRLTINFLDKRK</sequence>
<dbReference type="SUPFAM" id="SSF56024">
    <property type="entry name" value="Phospholipase D/nuclease"/>
    <property type="match status" value="2"/>
</dbReference>
<keyword evidence="3" id="KW-1185">Reference proteome</keyword>
<name>A0AAF0AIQ7_9GAMM</name>
<dbReference type="EMBL" id="CP114976">
    <property type="protein sequence ID" value="WBE24655.1"/>
    <property type="molecule type" value="Genomic_DNA"/>
</dbReference>
<dbReference type="GO" id="GO:0032049">
    <property type="term" value="P:cardiolipin biosynthetic process"/>
    <property type="evidence" value="ECO:0007669"/>
    <property type="project" value="UniProtKB-ARBA"/>
</dbReference>
<dbReference type="KEGG" id="dce:O6P33_09795"/>
<dbReference type="SMART" id="SM00155">
    <property type="entry name" value="PLDc"/>
    <property type="match status" value="2"/>
</dbReference>
<protein>
    <submittedName>
        <fullName evidence="2">Phosphatidylserine/phosphatidylglycerophosphate/ cardiolipin synthase family protein</fullName>
    </submittedName>
</protein>
<dbReference type="RefSeq" id="WP_269817597.1">
    <property type="nucleotide sequence ID" value="NZ_CP114976.1"/>
</dbReference>
<dbReference type="PROSITE" id="PS50035">
    <property type="entry name" value="PLD"/>
    <property type="match status" value="2"/>
</dbReference>
<dbReference type="PANTHER" id="PTHR21248">
    <property type="entry name" value="CARDIOLIPIN SYNTHASE"/>
    <property type="match status" value="1"/>
</dbReference>
<feature type="domain" description="PLD phosphodiesterase" evidence="1">
    <location>
        <begin position="109"/>
        <end position="136"/>
    </location>
</feature>
<dbReference type="GO" id="GO:0008808">
    <property type="term" value="F:cardiolipin synthase activity"/>
    <property type="evidence" value="ECO:0007669"/>
    <property type="project" value="TreeGrafter"/>
</dbReference>
<reference evidence="2 3" key="1">
    <citation type="submission" date="2022-12" db="EMBL/GenBank/DDBJ databases">
        <title>Coexistence and Characterization of a Novel Tigecycline Resistance gene tet(X) variant and blaNDM-1 in a Pseudomonas caeni Isolate of Chicken Origin.</title>
        <authorList>
            <person name="Lu X."/>
            <person name="Zhang L."/>
            <person name="Li R."/>
            <person name="Wang Z."/>
        </authorList>
    </citation>
    <scope>NUCLEOTIDE SEQUENCE [LARGE SCALE GENOMIC DNA]</scope>
    <source>
        <strain evidence="2 3">CE14</strain>
    </source>
</reference>
<dbReference type="Proteomes" id="UP001212189">
    <property type="component" value="Chromosome"/>
</dbReference>
<dbReference type="PANTHER" id="PTHR21248:SF23">
    <property type="entry name" value="CARDIOLIPIN SYNTHASE B"/>
    <property type="match status" value="1"/>
</dbReference>
<dbReference type="Gene3D" id="3.30.870.10">
    <property type="entry name" value="Endonuclease Chain A"/>
    <property type="match status" value="2"/>
</dbReference>
<dbReference type="AlphaFoldDB" id="A0AAF0AIQ7"/>
<organism evidence="2 3">
    <name type="scientific">Denitrificimonas caeni</name>
    <dbReference type="NCBI Taxonomy" id="521720"/>
    <lineage>
        <taxon>Bacteria</taxon>
        <taxon>Pseudomonadati</taxon>
        <taxon>Pseudomonadota</taxon>
        <taxon>Gammaproteobacteria</taxon>
        <taxon>Pseudomonadales</taxon>
        <taxon>Pseudomonadaceae</taxon>
        <taxon>Denitrificimonas</taxon>
    </lineage>
</organism>